<dbReference type="SUPFAM" id="SSF110849">
    <property type="entry name" value="ParB/Sulfiredoxin"/>
    <property type="match status" value="1"/>
</dbReference>
<dbReference type="Proteomes" id="UP000237647">
    <property type="component" value="Unassembled WGS sequence"/>
</dbReference>
<dbReference type="EMBL" id="PVTK01000001">
    <property type="protein sequence ID" value="PRY66333.1"/>
    <property type="molecule type" value="Genomic_DNA"/>
</dbReference>
<accession>A0A2T0V831</accession>
<protein>
    <submittedName>
        <fullName evidence="1">Uncharacterized protein</fullName>
    </submittedName>
</protein>
<gene>
    <name evidence="1" type="ORF">B0H98_101314</name>
</gene>
<evidence type="ECO:0000313" key="2">
    <source>
        <dbReference type="Proteomes" id="UP000237647"/>
    </source>
</evidence>
<keyword evidence="2" id="KW-1185">Reference proteome</keyword>
<comment type="caution">
    <text evidence="1">The sequence shown here is derived from an EMBL/GenBank/DDBJ whole genome shotgun (WGS) entry which is preliminary data.</text>
</comment>
<reference evidence="1 2" key="1">
    <citation type="submission" date="2018-03" db="EMBL/GenBank/DDBJ databases">
        <title>Genomic Encyclopedia of Type Strains, Phase III (KMG-III): the genomes of soil and plant-associated and newly described type strains.</title>
        <authorList>
            <person name="Whitman W."/>
        </authorList>
    </citation>
    <scope>NUCLEOTIDE SEQUENCE [LARGE SCALE GENOMIC DNA]</scope>
    <source>
        <strain evidence="1 2">CGMCC 1.12152</strain>
    </source>
</reference>
<name>A0A2T0V831_9GAMM</name>
<dbReference type="AlphaFoldDB" id="A0A2T0V831"/>
<organism evidence="1 2">
    <name type="scientific">Vreelandella songnenensis</name>
    <dbReference type="NCBI Taxonomy" id="1176243"/>
    <lineage>
        <taxon>Bacteria</taxon>
        <taxon>Pseudomonadati</taxon>
        <taxon>Pseudomonadota</taxon>
        <taxon>Gammaproteobacteria</taxon>
        <taxon>Oceanospirillales</taxon>
        <taxon>Halomonadaceae</taxon>
        <taxon>Vreelandella</taxon>
    </lineage>
</organism>
<sequence length="336" mass="38512">MNGAHRISAAMALGLKKIPVVLSKEERGVDRDINWFINRGFNSHEIHELIYNWVLSSFCKPYIAILWQTVYDHWEQIVSDISGKVDIVFSKTMSFDSVGLQEFIKDVYSFEQPADFSVKITNKAEVLVNCGCAVKVLLLDNKNGFCGVVKNYIREKYCHLFAYDPLFIIHVSDTVDEMYHMNSMLFHYENSIFLQNRSVALTDDIARWIKELKLILEKLSLSSSDVCAVGGAVLNIYGLKKADDLDVAVTKKIRKEKFSDSAECIGDNVDIVAKDYFRTIGYSVSDDSLIYDRSMFVYVRGLKFADIDVVRKRKMFSLRDKDLKDLALIGDYYVKK</sequence>
<dbReference type="InterPro" id="IPR036086">
    <property type="entry name" value="ParB/Sulfiredoxin_sf"/>
</dbReference>
<proteinExistence type="predicted"/>
<evidence type="ECO:0000313" key="1">
    <source>
        <dbReference type="EMBL" id="PRY66333.1"/>
    </source>
</evidence>